<gene>
    <name evidence="1" type="ordered locus">SACE_7146</name>
</gene>
<dbReference type="AlphaFoldDB" id="A4FQH9"/>
<dbReference type="RefSeq" id="WP_011875266.1">
    <property type="nucleotide sequence ID" value="NC_009142.1"/>
</dbReference>
<evidence type="ECO:0000313" key="1">
    <source>
        <dbReference type="EMBL" id="CAM06304.1"/>
    </source>
</evidence>
<dbReference type="STRING" id="405948.SACE_7146"/>
<dbReference type="OrthoDB" id="7941246at2"/>
<dbReference type="Pfam" id="PF01370">
    <property type="entry name" value="Epimerase"/>
    <property type="match status" value="1"/>
</dbReference>
<dbReference type="Proteomes" id="UP000006728">
    <property type="component" value="Chromosome"/>
</dbReference>
<organism evidence="1 2">
    <name type="scientific">Saccharopolyspora erythraea (strain ATCC 11635 / DSM 40517 / JCM 4748 / NBRC 13426 / NCIMB 8594 / NRRL 2338)</name>
    <dbReference type="NCBI Taxonomy" id="405948"/>
    <lineage>
        <taxon>Bacteria</taxon>
        <taxon>Bacillati</taxon>
        <taxon>Actinomycetota</taxon>
        <taxon>Actinomycetes</taxon>
        <taxon>Pseudonocardiales</taxon>
        <taxon>Pseudonocardiaceae</taxon>
        <taxon>Saccharopolyspora</taxon>
    </lineage>
</organism>
<dbReference type="KEGG" id="sen:SACE_7146"/>
<proteinExistence type="predicted"/>
<sequence>MRLLVLGGTEFLSQAVAADGVRRGHDVVCAARGVTGPVPEGARLVKVDRDAPGSVDVLAGERFDAVVDVAKMSYPWVRDALAAVGATAGHWTFVSTVNVYADTATATDELLEPLAEPPAEIPDDKLAEVYGAIKVASENAVRDAVGDRAFIVRPGLITGARDATDRFGYWVARFARGGRVLVPDEPAQPIQHVDVVALAKWIVDSAEQRTTGTFDATGPVLELGDLLREVAALVAPEGTELAAVAPADLTGAGVNPWSGPKSLPFWAPKTHYGVVTRDASAAWGAGLGIRPLGGTVQDALDTERRLGTDRERKAGLTPGQEAALLADLPQRAW</sequence>
<reference evidence="1 2" key="1">
    <citation type="journal article" date="2007" name="Nat. Biotechnol.">
        <title>Complete genome sequence of the erythromycin-producing bacterium Saccharopolyspora erythraea NRRL23338.</title>
        <authorList>
            <person name="Oliynyk M."/>
            <person name="Samborskyy M."/>
            <person name="Lester J.B."/>
            <person name="Mironenko T."/>
            <person name="Scott N."/>
            <person name="Dickens S."/>
            <person name="Haydock S.F."/>
            <person name="Leadlay P.F."/>
        </authorList>
    </citation>
    <scope>NUCLEOTIDE SEQUENCE [LARGE SCALE GENOMIC DNA]</scope>
    <source>
        <strain evidence="2">ATCC 11635 / DSM 40517 / JCM 4748 / NBRC 13426 / NCIMB 8594 / NRRL 2338</strain>
    </source>
</reference>
<protein>
    <submittedName>
        <fullName evidence="1">NAD-dependent epimerase/dehydratase</fullName>
    </submittedName>
</protein>
<dbReference type="SUPFAM" id="SSF51735">
    <property type="entry name" value="NAD(P)-binding Rossmann-fold domains"/>
    <property type="match status" value="1"/>
</dbReference>
<dbReference type="HOGENOM" id="CLU_061176_2_0_11"/>
<evidence type="ECO:0000313" key="2">
    <source>
        <dbReference type="Proteomes" id="UP000006728"/>
    </source>
</evidence>
<keyword evidence="2" id="KW-1185">Reference proteome</keyword>
<dbReference type="eggNOG" id="COG0451">
    <property type="taxonomic scope" value="Bacteria"/>
</dbReference>
<accession>A4FQH9</accession>
<dbReference type="InterPro" id="IPR036291">
    <property type="entry name" value="NAD(P)-bd_dom_sf"/>
</dbReference>
<dbReference type="Gene3D" id="3.40.50.720">
    <property type="entry name" value="NAD(P)-binding Rossmann-like Domain"/>
    <property type="match status" value="1"/>
</dbReference>
<name>A4FQH9_SACEN</name>
<dbReference type="InterPro" id="IPR001509">
    <property type="entry name" value="Epimerase_deHydtase"/>
</dbReference>
<dbReference type="EMBL" id="AM420293">
    <property type="protein sequence ID" value="CAM06304.1"/>
    <property type="molecule type" value="Genomic_DNA"/>
</dbReference>